<feature type="transmembrane region" description="Helical" evidence="2">
    <location>
        <begin position="177"/>
        <end position="195"/>
    </location>
</feature>
<feature type="transmembrane region" description="Helical" evidence="2">
    <location>
        <begin position="273"/>
        <end position="293"/>
    </location>
</feature>
<dbReference type="EMBL" id="CAJNNW010025344">
    <property type="protein sequence ID" value="CAE8676923.1"/>
    <property type="molecule type" value="Genomic_DNA"/>
</dbReference>
<feature type="transmembrane region" description="Helical" evidence="2">
    <location>
        <begin position="245"/>
        <end position="261"/>
    </location>
</feature>
<dbReference type="GO" id="GO:0005886">
    <property type="term" value="C:plasma membrane"/>
    <property type="evidence" value="ECO:0007669"/>
    <property type="project" value="TreeGrafter"/>
</dbReference>
<dbReference type="PANTHER" id="PTHR10582:SF2">
    <property type="entry name" value="INACTIVE"/>
    <property type="match status" value="1"/>
</dbReference>
<feature type="non-terminal residue" evidence="3">
    <location>
        <position position="579"/>
    </location>
</feature>
<feature type="transmembrane region" description="Helical" evidence="2">
    <location>
        <begin position="471"/>
        <end position="489"/>
    </location>
</feature>
<keyword evidence="2" id="KW-0472">Membrane</keyword>
<dbReference type="AlphaFoldDB" id="A0A813JFP0"/>
<feature type="transmembrane region" description="Helical" evidence="2">
    <location>
        <begin position="376"/>
        <end position="399"/>
    </location>
</feature>
<evidence type="ECO:0000256" key="2">
    <source>
        <dbReference type="SAM" id="Phobius"/>
    </source>
</evidence>
<feature type="transmembrane region" description="Helical" evidence="2">
    <location>
        <begin position="447"/>
        <end position="465"/>
    </location>
</feature>
<dbReference type="Proteomes" id="UP000626109">
    <property type="component" value="Unassembled WGS sequence"/>
</dbReference>
<name>A0A813JFP0_POLGL</name>
<keyword evidence="2" id="KW-1133">Transmembrane helix</keyword>
<organism evidence="3 4">
    <name type="scientific">Polarella glacialis</name>
    <name type="common">Dinoflagellate</name>
    <dbReference type="NCBI Taxonomy" id="89957"/>
    <lineage>
        <taxon>Eukaryota</taxon>
        <taxon>Sar</taxon>
        <taxon>Alveolata</taxon>
        <taxon>Dinophyceae</taxon>
        <taxon>Suessiales</taxon>
        <taxon>Suessiaceae</taxon>
        <taxon>Polarella</taxon>
    </lineage>
</organism>
<gene>
    <name evidence="3" type="ORF">PGLA2088_LOCUS20103</name>
</gene>
<keyword evidence="2" id="KW-0812">Transmembrane</keyword>
<reference evidence="3" key="1">
    <citation type="submission" date="2021-02" db="EMBL/GenBank/DDBJ databases">
        <authorList>
            <person name="Dougan E. K."/>
            <person name="Rhodes N."/>
            <person name="Thang M."/>
            <person name="Chan C."/>
        </authorList>
    </citation>
    <scope>NUCLEOTIDE SEQUENCE</scope>
</reference>
<accession>A0A813JFP0</accession>
<evidence type="ECO:0000256" key="1">
    <source>
        <dbReference type="ARBA" id="ARBA00022737"/>
    </source>
</evidence>
<evidence type="ECO:0000313" key="3">
    <source>
        <dbReference type="EMBL" id="CAE8676923.1"/>
    </source>
</evidence>
<protein>
    <recommendedName>
        <fullName evidence="5">Ion transport domain-containing protein</fullName>
    </recommendedName>
</protein>
<dbReference type="GO" id="GO:0098703">
    <property type="term" value="P:calcium ion import across plasma membrane"/>
    <property type="evidence" value="ECO:0007669"/>
    <property type="project" value="TreeGrafter"/>
</dbReference>
<dbReference type="GO" id="GO:0005216">
    <property type="term" value="F:monoatomic ion channel activity"/>
    <property type="evidence" value="ECO:0007669"/>
    <property type="project" value="InterPro"/>
</dbReference>
<feature type="transmembrane region" description="Helical" evidence="2">
    <location>
        <begin position="314"/>
        <end position="336"/>
    </location>
</feature>
<keyword evidence="1" id="KW-0677">Repeat</keyword>
<evidence type="ECO:0008006" key="5">
    <source>
        <dbReference type="Google" id="ProtNLM"/>
    </source>
</evidence>
<dbReference type="InterPro" id="IPR024862">
    <property type="entry name" value="TRPV"/>
</dbReference>
<comment type="caution">
    <text evidence="3">The sequence shown here is derived from an EMBL/GenBank/DDBJ whole genome shotgun (WGS) entry which is preliminary data.</text>
</comment>
<evidence type="ECO:0000313" key="4">
    <source>
        <dbReference type="Proteomes" id="UP000626109"/>
    </source>
</evidence>
<proteinExistence type="predicted"/>
<sequence>DLLDAVTVNPVAQNDNHHPVPRRVRLPPGVDMLCEYQPTREWEYQDLTVPEWHRKLCPGIQRHLWRRDGTTQANLGIAFRSVLQMACDQLACGLCCRAKRRSRVTTVPKPERFDEDDETSRMHELVQVKVKQVQLPGTLSPAVMNVLANAEDQHVFTKLAVQAIIQHAWKTIASNHYLSYVFYEVLIIAVLVLQVQGQLEDALYNRIGFSLLAALSHLELFYEAFEMLGYLWIRCGWQYFTNFKNYLDWMSISALIVWVYYGFAEYSLKEMPIFLAILVLARWLQLTWTCRAFSWAGERILPIMHASFGQMSGIFVVTGGILAGFANAFLALEIGFEDMDHFSVVLGSLRLLLLGDGDGIDMVLGLDGAPQEGSPVTFVFLVIAVVIFCICVLNLFIAVHGEAYEKAHEKAHISFVQERATICLQCLLRPSWPPACFKYKFPYRKGAYLVLMVLVLPCWVMMLRVPALHPGLPSALLFVALAFGDSILVQKKWDKECEDQYYLWICHRADYDASSIWPADDGPEADSSELDGRHAGIKRDNFLRFERMAAEIEQMRRYVVDKTQGLDSGMEAVEKQQKQ</sequence>
<feature type="transmembrane region" description="Helical" evidence="2">
    <location>
        <begin position="207"/>
        <end position="233"/>
    </location>
</feature>
<dbReference type="PANTHER" id="PTHR10582">
    <property type="entry name" value="TRANSIENT RECEPTOR POTENTIAL ION CHANNEL PROTEIN"/>
    <property type="match status" value="1"/>
</dbReference>